<sequence length="300" mass="32299">MATTSYHSSLSRLFVSRLVAFLCFSKLCLCLMPKQLNLTTSLAMHMQWSTAGATWYGHPNGAGIDGGGRCGYGDLVLKPPFSSLTVSLRNPFHSIPSRGCGACLQVKCTSNPLCSGKSVRVVVTDHYNPEGPSMSTTSHFHIRPRLAKALHSDFWLSGTAFGALANPGEEDQLRSSKLLQIQYSRVPCDYSGTTIALRVLPGSTHNKLGLAIQSPKSDIVRIDLKEASRGSDESSEWKPMQKLLGGAWQFVSGSALQAPISIRLRSSNSGQTMVADAVIPGGWQPGSTYRSLATSESHLV</sequence>
<comment type="caution">
    <text evidence="1">The sequence shown here is derived from an EMBL/GenBank/DDBJ whole genome shotgun (WGS) entry which is preliminary data.</text>
</comment>
<proteinExistence type="predicted"/>
<protein>
    <submittedName>
        <fullName evidence="1">Expansin-B18</fullName>
    </submittedName>
</protein>
<evidence type="ECO:0000313" key="1">
    <source>
        <dbReference type="EMBL" id="KAI8028684.1"/>
    </source>
</evidence>
<organism evidence="1 2">
    <name type="scientific">Camellia lanceoleosa</name>
    <dbReference type="NCBI Taxonomy" id="1840588"/>
    <lineage>
        <taxon>Eukaryota</taxon>
        <taxon>Viridiplantae</taxon>
        <taxon>Streptophyta</taxon>
        <taxon>Embryophyta</taxon>
        <taxon>Tracheophyta</taxon>
        <taxon>Spermatophyta</taxon>
        <taxon>Magnoliopsida</taxon>
        <taxon>eudicotyledons</taxon>
        <taxon>Gunneridae</taxon>
        <taxon>Pentapetalae</taxon>
        <taxon>asterids</taxon>
        <taxon>Ericales</taxon>
        <taxon>Theaceae</taxon>
        <taxon>Camellia</taxon>
    </lineage>
</organism>
<dbReference type="Proteomes" id="UP001060215">
    <property type="component" value="Chromosome 1"/>
</dbReference>
<reference evidence="1 2" key="1">
    <citation type="journal article" date="2022" name="Plant J.">
        <title>Chromosome-level genome of Camellia lanceoleosa provides a valuable resource for understanding genome evolution and self-incompatibility.</title>
        <authorList>
            <person name="Gong W."/>
            <person name="Xiao S."/>
            <person name="Wang L."/>
            <person name="Liao Z."/>
            <person name="Chang Y."/>
            <person name="Mo W."/>
            <person name="Hu G."/>
            <person name="Li W."/>
            <person name="Zhao G."/>
            <person name="Zhu H."/>
            <person name="Hu X."/>
            <person name="Ji K."/>
            <person name="Xiang X."/>
            <person name="Song Q."/>
            <person name="Yuan D."/>
            <person name="Jin S."/>
            <person name="Zhang L."/>
        </authorList>
    </citation>
    <scope>NUCLEOTIDE SEQUENCE [LARGE SCALE GENOMIC DNA]</scope>
    <source>
        <strain evidence="1">SQ_2022a</strain>
    </source>
</reference>
<name>A0ACC0ITU1_9ERIC</name>
<dbReference type="EMBL" id="CM045758">
    <property type="protein sequence ID" value="KAI8028684.1"/>
    <property type="molecule type" value="Genomic_DNA"/>
</dbReference>
<keyword evidence="2" id="KW-1185">Reference proteome</keyword>
<gene>
    <name evidence="1" type="ORF">LOK49_LG01G01248</name>
</gene>
<accession>A0ACC0ITU1</accession>
<evidence type="ECO:0000313" key="2">
    <source>
        <dbReference type="Proteomes" id="UP001060215"/>
    </source>
</evidence>